<evidence type="ECO:0000256" key="4">
    <source>
        <dbReference type="ARBA" id="ARBA00022801"/>
    </source>
</evidence>
<feature type="compositionally biased region" description="Polar residues" evidence="7">
    <location>
        <begin position="324"/>
        <end position="338"/>
    </location>
</feature>
<sequence length="352" mass="38423">MKIEVKGPIISDSDQWIYDWFEIPATSPSKVNMVIEQAIRSNVNELIVEINSGGGSVFAGAEIWTALKSFAGTIKVRIVGLAASAASVIAMAGTKIEMSPVAQIMIHNASTRASGDYRAMYDAGELLESVNKSLMSTYIMRTKLPEAELKMMMDKETWMNAQQAKELGFIDNIMFEQEIDAVADANSSMLVNGALPQVVIDKMRQELANDPIRNIVNTSAVEPPIDNQGGTPMTLEELQNKHPELFNQVKQTGYDEGVKAENERIKAIEEIAPVGNDALVQAAKFDNPVTAEKLAVQIVKNQKEAGAAFYTNAHQDAEQLQDISGEQAPENQATSEQKFSAGLMNVWGGNKQ</sequence>
<dbReference type="EMBL" id="UAQE01000001">
    <property type="protein sequence ID" value="SPT95567.1"/>
    <property type="molecule type" value="Genomic_DNA"/>
</dbReference>
<proteinExistence type="inferred from homology"/>
<protein>
    <recommendedName>
        <fullName evidence="6">ATP-dependent Clp protease proteolytic subunit</fullName>
    </recommendedName>
</protein>
<dbReference type="AlphaFoldDB" id="A0A2X0YJZ7"/>
<dbReference type="GO" id="GO:0006515">
    <property type="term" value="P:protein quality control for misfolded or incompletely synthesized proteins"/>
    <property type="evidence" value="ECO:0007669"/>
    <property type="project" value="TreeGrafter"/>
</dbReference>
<accession>A0A2X0YJZ7</accession>
<evidence type="ECO:0000256" key="5">
    <source>
        <dbReference type="ARBA" id="ARBA00022825"/>
    </source>
</evidence>
<gene>
    <name evidence="8" type="primary">clpP1</name>
    <name evidence="8" type="ORF">NCTC7582_00068</name>
</gene>
<evidence type="ECO:0000256" key="7">
    <source>
        <dbReference type="SAM" id="MobiDB-lite"/>
    </source>
</evidence>
<dbReference type="PANTHER" id="PTHR10381">
    <property type="entry name" value="ATP-DEPENDENT CLP PROTEASE PROTEOLYTIC SUBUNIT"/>
    <property type="match status" value="1"/>
</dbReference>
<dbReference type="Proteomes" id="UP000251431">
    <property type="component" value="Unassembled WGS sequence"/>
</dbReference>
<dbReference type="GO" id="GO:0004176">
    <property type="term" value="F:ATP-dependent peptidase activity"/>
    <property type="evidence" value="ECO:0007669"/>
    <property type="project" value="InterPro"/>
</dbReference>
<keyword evidence="2" id="KW-0963">Cytoplasm</keyword>
<dbReference type="SUPFAM" id="SSF52096">
    <property type="entry name" value="ClpP/crotonase"/>
    <property type="match status" value="1"/>
</dbReference>
<dbReference type="InterPro" id="IPR029045">
    <property type="entry name" value="ClpP/crotonase-like_dom_sf"/>
</dbReference>
<dbReference type="InterPro" id="IPR001907">
    <property type="entry name" value="ClpP"/>
</dbReference>
<dbReference type="GO" id="GO:0051117">
    <property type="term" value="F:ATPase binding"/>
    <property type="evidence" value="ECO:0007669"/>
    <property type="project" value="TreeGrafter"/>
</dbReference>
<keyword evidence="4 8" id="KW-0378">Hydrolase</keyword>
<reference evidence="8 9" key="1">
    <citation type="submission" date="2018-06" db="EMBL/GenBank/DDBJ databases">
        <authorList>
            <consortium name="Pathogen Informatics"/>
            <person name="Doyle S."/>
        </authorList>
    </citation>
    <scope>NUCLEOTIDE SEQUENCE [LARGE SCALE GENOMIC DNA]</scope>
    <source>
        <strain evidence="8 9">NCTC7582</strain>
    </source>
</reference>
<evidence type="ECO:0000256" key="3">
    <source>
        <dbReference type="ARBA" id="ARBA00022670"/>
    </source>
</evidence>
<organism evidence="8 9">
    <name type="scientific">Lysinibacillus capsici</name>
    <dbReference type="NCBI Taxonomy" id="2115968"/>
    <lineage>
        <taxon>Bacteria</taxon>
        <taxon>Bacillati</taxon>
        <taxon>Bacillota</taxon>
        <taxon>Bacilli</taxon>
        <taxon>Bacillales</taxon>
        <taxon>Bacillaceae</taxon>
        <taxon>Lysinibacillus</taxon>
    </lineage>
</organism>
<evidence type="ECO:0000256" key="1">
    <source>
        <dbReference type="ARBA" id="ARBA00007039"/>
    </source>
</evidence>
<dbReference type="GO" id="GO:0004252">
    <property type="term" value="F:serine-type endopeptidase activity"/>
    <property type="evidence" value="ECO:0007669"/>
    <property type="project" value="InterPro"/>
</dbReference>
<dbReference type="CDD" id="cd07016">
    <property type="entry name" value="S14_ClpP_1"/>
    <property type="match status" value="1"/>
</dbReference>
<evidence type="ECO:0000256" key="6">
    <source>
        <dbReference type="RuleBase" id="RU003567"/>
    </source>
</evidence>
<dbReference type="Pfam" id="PF00574">
    <property type="entry name" value="CLP_protease"/>
    <property type="match status" value="1"/>
</dbReference>
<dbReference type="RefSeq" id="WP_112116217.1">
    <property type="nucleotide sequence ID" value="NZ_UAQE01000001.1"/>
</dbReference>
<keyword evidence="5" id="KW-0720">Serine protease</keyword>
<dbReference type="PANTHER" id="PTHR10381:SF70">
    <property type="entry name" value="ATP-DEPENDENT CLP PROTEASE PROTEOLYTIC SUBUNIT"/>
    <property type="match status" value="1"/>
</dbReference>
<dbReference type="Gene3D" id="3.90.226.10">
    <property type="entry name" value="2-enoyl-CoA Hydratase, Chain A, domain 1"/>
    <property type="match status" value="1"/>
</dbReference>
<dbReference type="NCBIfam" id="NF045542">
    <property type="entry name" value="Clp_rel_HeadMat"/>
    <property type="match status" value="1"/>
</dbReference>
<feature type="region of interest" description="Disordered" evidence="7">
    <location>
        <begin position="324"/>
        <end position="352"/>
    </location>
</feature>
<dbReference type="PRINTS" id="PR00127">
    <property type="entry name" value="CLPPROTEASEP"/>
</dbReference>
<dbReference type="GO" id="GO:0009368">
    <property type="term" value="C:endopeptidase Clp complex"/>
    <property type="evidence" value="ECO:0007669"/>
    <property type="project" value="TreeGrafter"/>
</dbReference>
<dbReference type="InterPro" id="IPR023562">
    <property type="entry name" value="ClpP/TepA"/>
</dbReference>
<evidence type="ECO:0000256" key="2">
    <source>
        <dbReference type="ARBA" id="ARBA00022490"/>
    </source>
</evidence>
<name>A0A2X0YJZ7_9BACI</name>
<keyword evidence="3" id="KW-0645">Protease</keyword>
<evidence type="ECO:0000313" key="8">
    <source>
        <dbReference type="EMBL" id="SPT95567.1"/>
    </source>
</evidence>
<comment type="similarity">
    <text evidence="1 6">Belongs to the peptidase S14 family.</text>
</comment>
<evidence type="ECO:0000313" key="9">
    <source>
        <dbReference type="Proteomes" id="UP000251431"/>
    </source>
</evidence>